<evidence type="ECO:0000313" key="1">
    <source>
        <dbReference type="EMBL" id="QDV17171.1"/>
    </source>
</evidence>
<name>A0A518FLD5_9PLAN</name>
<protein>
    <submittedName>
        <fullName evidence="1">Uncharacterized protein</fullName>
    </submittedName>
</protein>
<proteinExistence type="predicted"/>
<organism evidence="1 2">
    <name type="scientific">Gimesia panareensis</name>
    <dbReference type="NCBI Taxonomy" id="2527978"/>
    <lineage>
        <taxon>Bacteria</taxon>
        <taxon>Pseudomonadati</taxon>
        <taxon>Planctomycetota</taxon>
        <taxon>Planctomycetia</taxon>
        <taxon>Planctomycetales</taxon>
        <taxon>Planctomycetaceae</taxon>
        <taxon>Gimesia</taxon>
    </lineage>
</organism>
<dbReference type="Proteomes" id="UP000320839">
    <property type="component" value="Chromosome"/>
</dbReference>
<dbReference type="AlphaFoldDB" id="A0A518FLD5"/>
<gene>
    <name evidence="1" type="ORF">Pan153_18060</name>
</gene>
<dbReference type="EMBL" id="CP036317">
    <property type="protein sequence ID" value="QDV17171.1"/>
    <property type="molecule type" value="Genomic_DNA"/>
</dbReference>
<sequence length="140" mass="16381">MKNNFMNNVLLDQLVTKHRCLVEKFGFDLEVKKWFPYFGGSVCLKYRSDSLSVLITKGQDGIGYDVGNGDSAKEYWYSIDILWNYLQGNEEYKKMKPNHEFDFITEQIEWLGEVFSSANQAETEARLHELELSRSRMLFG</sequence>
<reference evidence="1 2" key="1">
    <citation type="submission" date="2019-02" db="EMBL/GenBank/DDBJ databases">
        <title>Deep-cultivation of Planctomycetes and their phenomic and genomic characterization uncovers novel biology.</title>
        <authorList>
            <person name="Wiegand S."/>
            <person name="Jogler M."/>
            <person name="Boedeker C."/>
            <person name="Pinto D."/>
            <person name="Vollmers J."/>
            <person name="Rivas-Marin E."/>
            <person name="Kohn T."/>
            <person name="Peeters S.H."/>
            <person name="Heuer A."/>
            <person name="Rast P."/>
            <person name="Oberbeckmann S."/>
            <person name="Bunk B."/>
            <person name="Jeske O."/>
            <person name="Meyerdierks A."/>
            <person name="Storesund J.E."/>
            <person name="Kallscheuer N."/>
            <person name="Luecker S."/>
            <person name="Lage O.M."/>
            <person name="Pohl T."/>
            <person name="Merkel B.J."/>
            <person name="Hornburger P."/>
            <person name="Mueller R.-W."/>
            <person name="Bruemmer F."/>
            <person name="Labrenz M."/>
            <person name="Spormann A.M."/>
            <person name="Op den Camp H."/>
            <person name="Overmann J."/>
            <person name="Amann R."/>
            <person name="Jetten M.S.M."/>
            <person name="Mascher T."/>
            <person name="Medema M.H."/>
            <person name="Devos D.P."/>
            <person name="Kaster A.-K."/>
            <person name="Ovreas L."/>
            <person name="Rohde M."/>
            <person name="Galperin M.Y."/>
            <person name="Jogler C."/>
        </authorList>
    </citation>
    <scope>NUCLEOTIDE SEQUENCE [LARGE SCALE GENOMIC DNA]</scope>
    <source>
        <strain evidence="1 2">Pan153</strain>
    </source>
</reference>
<evidence type="ECO:0000313" key="2">
    <source>
        <dbReference type="Proteomes" id="UP000320839"/>
    </source>
</evidence>
<accession>A0A518FLD5</accession>